<dbReference type="AlphaFoldDB" id="A0A8J9ZEJ2"/>
<dbReference type="GO" id="GO:0005509">
    <property type="term" value="F:calcium ion binding"/>
    <property type="evidence" value="ECO:0007669"/>
    <property type="project" value="InterPro"/>
</dbReference>
<evidence type="ECO:0000256" key="1">
    <source>
        <dbReference type="ARBA" id="ARBA00004613"/>
    </source>
</evidence>
<keyword evidence="13" id="KW-1185">Reference proteome</keyword>
<dbReference type="Pfam" id="PF07645">
    <property type="entry name" value="EGF_CA"/>
    <property type="match status" value="2"/>
</dbReference>
<proteinExistence type="predicted"/>
<keyword evidence="9" id="KW-0472">Membrane</keyword>
<evidence type="ECO:0000256" key="4">
    <source>
        <dbReference type="ARBA" id="ARBA00022729"/>
    </source>
</evidence>
<name>A0A8J9ZEJ2_BRALA</name>
<feature type="domain" description="EGF-like" evidence="10">
    <location>
        <begin position="612"/>
        <end position="652"/>
    </location>
</feature>
<keyword evidence="5" id="KW-0677">Repeat</keyword>
<keyword evidence="3 8" id="KW-0245">EGF-like domain</keyword>
<evidence type="ECO:0000256" key="9">
    <source>
        <dbReference type="SAM" id="Phobius"/>
    </source>
</evidence>
<dbReference type="FunFam" id="2.10.25.10:FF:000038">
    <property type="entry name" value="Fibrillin 2"/>
    <property type="match status" value="1"/>
</dbReference>
<dbReference type="PROSITE" id="PS01186">
    <property type="entry name" value="EGF_2"/>
    <property type="match status" value="2"/>
</dbReference>
<dbReference type="InterPro" id="IPR000742">
    <property type="entry name" value="EGF"/>
</dbReference>
<dbReference type="FunFam" id="2.10.25.10:FF:000240">
    <property type="entry name" value="Vitamin K-dependent protein S"/>
    <property type="match status" value="1"/>
</dbReference>
<dbReference type="PANTHER" id="PTHR14002:SF43">
    <property type="entry name" value="DELTA-LIKE PROTEIN"/>
    <property type="match status" value="1"/>
</dbReference>
<feature type="domain" description="EGF-like" evidence="10">
    <location>
        <begin position="528"/>
        <end position="569"/>
    </location>
</feature>
<evidence type="ECO:0000256" key="2">
    <source>
        <dbReference type="ARBA" id="ARBA00022525"/>
    </source>
</evidence>
<dbReference type="InterPro" id="IPR001507">
    <property type="entry name" value="ZP_dom"/>
</dbReference>
<dbReference type="Pfam" id="PF14670">
    <property type="entry name" value="FXa_inhibition"/>
    <property type="match status" value="1"/>
</dbReference>
<evidence type="ECO:0000259" key="10">
    <source>
        <dbReference type="PROSITE" id="PS50026"/>
    </source>
</evidence>
<dbReference type="Proteomes" id="UP000838412">
    <property type="component" value="Chromosome 2"/>
</dbReference>
<dbReference type="InterPro" id="IPR042235">
    <property type="entry name" value="ZP-C_dom"/>
</dbReference>
<dbReference type="SUPFAM" id="SSF57184">
    <property type="entry name" value="Growth factor receptor domain"/>
    <property type="match status" value="2"/>
</dbReference>
<dbReference type="OrthoDB" id="10063988at2759"/>
<evidence type="ECO:0000256" key="3">
    <source>
        <dbReference type="ARBA" id="ARBA00022536"/>
    </source>
</evidence>
<dbReference type="PANTHER" id="PTHR14002">
    <property type="entry name" value="ENDOGLIN/TGF-BETA RECEPTOR TYPE III"/>
    <property type="match status" value="1"/>
</dbReference>
<keyword evidence="2" id="KW-0964">Secreted</keyword>
<keyword evidence="9" id="KW-1133">Transmembrane helix</keyword>
<dbReference type="PROSITE" id="PS50026">
    <property type="entry name" value="EGF_3"/>
    <property type="match status" value="4"/>
</dbReference>
<dbReference type="InterPro" id="IPR009030">
    <property type="entry name" value="Growth_fac_rcpt_cys_sf"/>
</dbReference>
<dbReference type="Pfam" id="PF00100">
    <property type="entry name" value="Zona_pellucida"/>
    <property type="match status" value="1"/>
</dbReference>
<keyword evidence="7" id="KW-0325">Glycoprotein</keyword>
<feature type="domain" description="EGF-like" evidence="10">
    <location>
        <begin position="570"/>
        <end position="610"/>
    </location>
</feature>
<dbReference type="InterPro" id="IPR001881">
    <property type="entry name" value="EGF-like_Ca-bd_dom"/>
</dbReference>
<dbReference type="PROSITE" id="PS00010">
    <property type="entry name" value="ASX_HYDROXYL"/>
    <property type="match status" value="3"/>
</dbReference>
<evidence type="ECO:0000256" key="8">
    <source>
        <dbReference type="PROSITE-ProRule" id="PRU00076"/>
    </source>
</evidence>
<dbReference type="InterPro" id="IPR055355">
    <property type="entry name" value="ZP-C"/>
</dbReference>
<dbReference type="Gene3D" id="2.60.40.3210">
    <property type="entry name" value="Zona pellucida, ZP-N domain"/>
    <property type="match status" value="1"/>
</dbReference>
<comment type="caution">
    <text evidence="8">Lacks conserved residue(s) required for the propagation of feature annotation.</text>
</comment>
<evidence type="ECO:0000313" key="12">
    <source>
        <dbReference type="EMBL" id="CAH1252989.1"/>
    </source>
</evidence>
<dbReference type="PROSITE" id="PS01187">
    <property type="entry name" value="EGF_CA"/>
    <property type="match status" value="2"/>
</dbReference>
<keyword evidence="4" id="KW-0732">Signal</keyword>
<evidence type="ECO:0000256" key="7">
    <source>
        <dbReference type="ARBA" id="ARBA00023180"/>
    </source>
</evidence>
<feature type="domain" description="EGF-like" evidence="10">
    <location>
        <begin position="653"/>
        <end position="693"/>
    </location>
</feature>
<keyword evidence="6" id="KW-1015">Disulfide bond</keyword>
<accession>A0A8J9ZEJ2</accession>
<dbReference type="InterPro" id="IPR024731">
    <property type="entry name" value="NELL2-like_EGF"/>
</dbReference>
<dbReference type="CDD" id="cd00054">
    <property type="entry name" value="EGF_CA"/>
    <property type="match status" value="4"/>
</dbReference>
<keyword evidence="9" id="KW-0812">Transmembrane</keyword>
<sequence>MVLTLYLKEKHYFFQPPKERNNELVFNLVFIRGQSWEFLRPYHRYLPPGRGTHVTEKLSFLGNTFWVTMEEIRDSSTNDLMAKGIDVSATTCVSEALVCCVQQESGLTSPVNYVTNVRCTGDRRGAKYTDYPIKDFIMFGPGVVVFAVALLAAASVEASHFRGGSISCTPDMNNMDLVHCDYRMGWRLSSNAGECDQDAIDNNELMRGEGSWNTPSGSIRASFYCTDFSEQEDWQQGVNTLTVDLRNANVTTTNGTTDTYTISFDGCCWITVIRPGNGTHDPDWQVKTQFNMGVRADTGRPNSSPITASSAIYRIQSSCDNVIRIPTEDSDGDAVKCYFASVFDECGEACDPLPFSQLNEDTCEISYNSTNGELTPGWYAMALTLEDYPPGEPRTAGSGLSRVPVQFLVDAYTSNTPCSLKPQLIGRTPEAGDRVVIPAEGTYHAVLEAEAASPGASIVEISTVSPRGMIKSDLVTDPVMPHRAYVNVTWSPTLAQLGQHIFCFRAQDSNMENSDQRCMTLVYIGTHDVDECLVNNGNCSHACVNTVGSYHCACPGGMILSLEDNKECEDIDECARDPGLCHANAACINTHGSYICECDLGYVGDGTSCRIDIDECANGTHGCHEHAHCIDLLGSHDCICNVGFVGDGEVCTDVNECAEGGHMCPTNASCTNTPGSYTCKCDPGHAWDGAACSDFDECSVDNGKCEDTCINTVGGHQCACSNSLLVLAEDGRGCTLVGAATTCTNENMELALPEEELMLVDTNDLHWAPDSTCRAAFNGTHHLLRTGLYQCGTTVTFDSTYVIFSNLISLINIHNATGIITRDDDIIIYSKCKYKREEDVAAQFMPIPGGLEFTEVGFGTLSIRLDMFHSQHYLQPYTTPEYPVHKSLRDNLYLQLHVEGHNQRLSILALNCKATMSPNKDDALQYALIDDGCAVDDTLQFYSSYNLATQQFGFEAFRFIRELRTVYIHCEVEVCDAADTGSRCAQGCTGVRRKRALSDMTGRHTIYQGPIILDGAETSESESKINSFSTGALAAVVSVGSLVTVIALAAVLVAVKVRRSKKKLAGYHPVQTDCDD</sequence>
<dbReference type="Gene3D" id="2.10.25.10">
    <property type="entry name" value="Laminin"/>
    <property type="match status" value="5"/>
</dbReference>
<dbReference type="Pfam" id="PF12947">
    <property type="entry name" value="EGF_3"/>
    <property type="match status" value="2"/>
</dbReference>
<reference evidence="12" key="1">
    <citation type="submission" date="2022-01" db="EMBL/GenBank/DDBJ databases">
        <authorList>
            <person name="Braso-Vives M."/>
        </authorList>
    </citation>
    <scope>NUCLEOTIDE SEQUENCE</scope>
</reference>
<evidence type="ECO:0000256" key="5">
    <source>
        <dbReference type="ARBA" id="ARBA00022737"/>
    </source>
</evidence>
<dbReference type="SMART" id="SM00241">
    <property type="entry name" value="ZP"/>
    <property type="match status" value="1"/>
</dbReference>
<dbReference type="Gene3D" id="2.60.40.4100">
    <property type="entry name" value="Zona pellucida, ZP-C domain"/>
    <property type="match status" value="1"/>
</dbReference>
<evidence type="ECO:0000256" key="6">
    <source>
        <dbReference type="ARBA" id="ARBA00023157"/>
    </source>
</evidence>
<dbReference type="PROSITE" id="PS51034">
    <property type="entry name" value="ZP_2"/>
    <property type="match status" value="1"/>
</dbReference>
<dbReference type="FunFam" id="2.10.25.10:FF:000653">
    <property type="entry name" value="Putative Fibrillin-1"/>
    <property type="match status" value="1"/>
</dbReference>
<dbReference type="SMART" id="SM00179">
    <property type="entry name" value="EGF_CA"/>
    <property type="match status" value="5"/>
</dbReference>
<evidence type="ECO:0000259" key="11">
    <source>
        <dbReference type="PROSITE" id="PS51034"/>
    </source>
</evidence>
<protein>
    <submittedName>
        <fullName evidence="12">OIT3 protein</fullName>
    </submittedName>
</protein>
<comment type="subcellular location">
    <subcellularLocation>
        <location evidence="1">Secreted</location>
    </subcellularLocation>
</comment>
<gene>
    <name evidence="12" type="primary">OIT3</name>
    <name evidence="12" type="ORF">BLAG_LOCUS12910</name>
</gene>
<dbReference type="GO" id="GO:0005576">
    <property type="term" value="C:extracellular region"/>
    <property type="evidence" value="ECO:0007669"/>
    <property type="project" value="UniProtKB-SubCell"/>
</dbReference>
<feature type="domain" description="ZP" evidence="11">
    <location>
        <begin position="742"/>
        <end position="991"/>
    </location>
</feature>
<dbReference type="InterPro" id="IPR049883">
    <property type="entry name" value="NOTCH1_EGF-like"/>
</dbReference>
<feature type="transmembrane region" description="Helical" evidence="9">
    <location>
        <begin position="1032"/>
        <end position="1055"/>
    </location>
</feature>
<evidence type="ECO:0000313" key="13">
    <source>
        <dbReference type="Proteomes" id="UP000838412"/>
    </source>
</evidence>
<feature type="transmembrane region" description="Helical" evidence="9">
    <location>
        <begin position="136"/>
        <end position="156"/>
    </location>
</feature>
<dbReference type="InterPro" id="IPR018097">
    <property type="entry name" value="EGF_Ca-bd_CS"/>
</dbReference>
<dbReference type="EMBL" id="OV696687">
    <property type="protein sequence ID" value="CAH1252989.1"/>
    <property type="molecule type" value="Genomic_DNA"/>
</dbReference>
<dbReference type="SMART" id="SM00181">
    <property type="entry name" value="EGF"/>
    <property type="match status" value="5"/>
</dbReference>
<dbReference type="FunFam" id="2.10.25.10:FF:000014">
    <property type="entry name" value="Latent-transforming growth factor beta-binding protein 3"/>
    <property type="match status" value="1"/>
</dbReference>
<organism evidence="12 13">
    <name type="scientific">Branchiostoma lanceolatum</name>
    <name type="common">Common lancelet</name>
    <name type="synonym">Amphioxus lanceolatum</name>
    <dbReference type="NCBI Taxonomy" id="7740"/>
    <lineage>
        <taxon>Eukaryota</taxon>
        <taxon>Metazoa</taxon>
        <taxon>Chordata</taxon>
        <taxon>Cephalochordata</taxon>
        <taxon>Leptocardii</taxon>
        <taxon>Amphioxiformes</taxon>
        <taxon>Branchiostomatidae</taxon>
        <taxon>Branchiostoma</taxon>
    </lineage>
</organism>
<dbReference type="InterPro" id="IPR000152">
    <property type="entry name" value="EGF-type_Asp/Asn_hydroxyl_site"/>
</dbReference>